<comment type="similarity">
    <text evidence="2">Belongs to the DCP1 family.</text>
</comment>
<dbReference type="AlphaFoldDB" id="A0A6A6X991"/>
<feature type="region of interest" description="Disordered" evidence="5">
    <location>
        <begin position="212"/>
        <end position="238"/>
    </location>
</feature>
<dbReference type="GO" id="GO:0000932">
    <property type="term" value="C:P-body"/>
    <property type="evidence" value="ECO:0007669"/>
    <property type="project" value="TreeGrafter"/>
</dbReference>
<dbReference type="Proteomes" id="UP000799757">
    <property type="component" value="Unassembled WGS sequence"/>
</dbReference>
<dbReference type="InterPro" id="IPR010334">
    <property type="entry name" value="Dcp1"/>
</dbReference>
<dbReference type="Gene3D" id="2.30.29.30">
    <property type="entry name" value="Pleckstrin-homology domain (PH domain)/Phosphotyrosine-binding domain (PTB)"/>
    <property type="match status" value="1"/>
</dbReference>
<evidence type="ECO:0000313" key="6">
    <source>
        <dbReference type="EMBL" id="KAF2792962.1"/>
    </source>
</evidence>
<evidence type="ECO:0000256" key="4">
    <source>
        <dbReference type="ARBA" id="ARBA00022664"/>
    </source>
</evidence>
<dbReference type="GO" id="GO:0000290">
    <property type="term" value="P:deadenylation-dependent decapping of nuclear-transcribed mRNA"/>
    <property type="evidence" value="ECO:0007669"/>
    <property type="project" value="InterPro"/>
</dbReference>
<dbReference type="InterPro" id="IPR011993">
    <property type="entry name" value="PH-like_dom_sf"/>
</dbReference>
<keyword evidence="3" id="KW-0963">Cytoplasm</keyword>
<dbReference type="GO" id="GO:0006397">
    <property type="term" value="P:mRNA processing"/>
    <property type="evidence" value="ECO:0007669"/>
    <property type="project" value="UniProtKB-KW"/>
</dbReference>
<dbReference type="PANTHER" id="PTHR16290:SF0">
    <property type="entry name" value="DECAPPING PROTEIN 1, ISOFORM A"/>
    <property type="match status" value="1"/>
</dbReference>
<dbReference type="GO" id="GO:0003729">
    <property type="term" value="F:mRNA binding"/>
    <property type="evidence" value="ECO:0007669"/>
    <property type="project" value="TreeGrafter"/>
</dbReference>
<dbReference type="EMBL" id="MU001948">
    <property type="protein sequence ID" value="KAF2792962.1"/>
    <property type="molecule type" value="Genomic_DNA"/>
</dbReference>
<evidence type="ECO:0000256" key="1">
    <source>
        <dbReference type="ARBA" id="ARBA00004496"/>
    </source>
</evidence>
<organism evidence="6 7">
    <name type="scientific">Melanomma pulvis-pyrius CBS 109.77</name>
    <dbReference type="NCBI Taxonomy" id="1314802"/>
    <lineage>
        <taxon>Eukaryota</taxon>
        <taxon>Fungi</taxon>
        <taxon>Dikarya</taxon>
        <taxon>Ascomycota</taxon>
        <taxon>Pezizomycotina</taxon>
        <taxon>Dothideomycetes</taxon>
        <taxon>Pleosporomycetidae</taxon>
        <taxon>Pleosporales</taxon>
        <taxon>Melanommataceae</taxon>
        <taxon>Melanomma</taxon>
    </lineage>
</organism>
<keyword evidence="7" id="KW-1185">Reference proteome</keyword>
<dbReference type="SUPFAM" id="SSF50729">
    <property type="entry name" value="PH domain-like"/>
    <property type="match status" value="1"/>
</dbReference>
<feature type="region of interest" description="Disordered" evidence="5">
    <location>
        <begin position="1"/>
        <end position="37"/>
    </location>
</feature>
<proteinExistence type="inferred from homology"/>
<evidence type="ECO:0000313" key="7">
    <source>
        <dbReference type="Proteomes" id="UP000799757"/>
    </source>
</evidence>
<dbReference type="OrthoDB" id="440673at2759"/>
<evidence type="ECO:0000256" key="2">
    <source>
        <dbReference type="ARBA" id="ARBA00008778"/>
    </source>
</evidence>
<reference evidence="6" key="1">
    <citation type="journal article" date="2020" name="Stud. Mycol.">
        <title>101 Dothideomycetes genomes: a test case for predicting lifestyles and emergence of pathogens.</title>
        <authorList>
            <person name="Haridas S."/>
            <person name="Albert R."/>
            <person name="Binder M."/>
            <person name="Bloem J."/>
            <person name="Labutti K."/>
            <person name="Salamov A."/>
            <person name="Andreopoulos B."/>
            <person name="Baker S."/>
            <person name="Barry K."/>
            <person name="Bills G."/>
            <person name="Bluhm B."/>
            <person name="Cannon C."/>
            <person name="Castanera R."/>
            <person name="Culley D."/>
            <person name="Daum C."/>
            <person name="Ezra D."/>
            <person name="Gonzalez J."/>
            <person name="Henrissat B."/>
            <person name="Kuo A."/>
            <person name="Liang C."/>
            <person name="Lipzen A."/>
            <person name="Lutzoni F."/>
            <person name="Magnuson J."/>
            <person name="Mondo S."/>
            <person name="Nolan M."/>
            <person name="Ohm R."/>
            <person name="Pangilinan J."/>
            <person name="Park H.-J."/>
            <person name="Ramirez L."/>
            <person name="Alfaro M."/>
            <person name="Sun H."/>
            <person name="Tritt A."/>
            <person name="Yoshinaga Y."/>
            <person name="Zwiers L.-H."/>
            <person name="Turgeon B."/>
            <person name="Goodwin S."/>
            <person name="Spatafora J."/>
            <person name="Crous P."/>
            <person name="Grigoriev I."/>
        </authorList>
    </citation>
    <scope>NUCLEOTIDE SEQUENCE</scope>
    <source>
        <strain evidence="6">CBS 109.77</strain>
    </source>
</reference>
<dbReference type="PANTHER" id="PTHR16290">
    <property type="entry name" value="TRANSCRIPTION FACTOR SMIF DECAPPING ENZYME DCP1"/>
    <property type="match status" value="1"/>
</dbReference>
<dbReference type="GO" id="GO:0031087">
    <property type="term" value="P:deadenylation-independent decapping of nuclear-transcribed mRNA"/>
    <property type="evidence" value="ECO:0007669"/>
    <property type="project" value="TreeGrafter"/>
</dbReference>
<protein>
    <submittedName>
        <fullName evidence="6">PH domain-like protein</fullName>
    </submittedName>
</protein>
<evidence type="ECO:0000256" key="5">
    <source>
        <dbReference type="SAM" id="MobiDB-lite"/>
    </source>
</evidence>
<dbReference type="Pfam" id="PF06058">
    <property type="entry name" value="DCP1"/>
    <property type="match status" value="1"/>
</dbReference>
<accession>A0A6A6X991</accession>
<name>A0A6A6X991_9PLEO</name>
<comment type="subcellular location">
    <subcellularLocation>
        <location evidence="1">Cytoplasm</location>
    </subcellularLocation>
</comment>
<keyword evidence="4" id="KW-0507">mRNA processing</keyword>
<dbReference type="CDD" id="cd13182">
    <property type="entry name" value="EVH1-like_Dcp1"/>
    <property type="match status" value="1"/>
</dbReference>
<evidence type="ECO:0000256" key="3">
    <source>
        <dbReference type="ARBA" id="ARBA00022490"/>
    </source>
</evidence>
<gene>
    <name evidence="6" type="ORF">K505DRAFT_48161</name>
</gene>
<dbReference type="GO" id="GO:0008047">
    <property type="term" value="F:enzyme activator activity"/>
    <property type="evidence" value="ECO:0007669"/>
    <property type="project" value="InterPro"/>
</dbReference>
<sequence length="260" mass="28419">MIMPPQKARPRGSQPQPSDYETDAPAVDVPPPPPRSNEELNLSVLRRHYPDVTALRHLAPYAVLYAFNLDTQQWEKIGIEGTLFVCELAPSGGADRFSVVILNRRGLDNFAMELTSEAEMEITDEYVILQGDQVYGLWIFSEPPPSSTANTRIETAEKIKVLAIQAAESRRAREQVVRNGADAAAEHEQTHDGSVPMGRQVSLRELFGQQRAQDSAWSVHNHHSPSPGPGGVPGVGAGPAHVDVLGQLFLKAKQDYNGVG</sequence>